<feature type="compositionally biased region" description="Gly residues" evidence="1">
    <location>
        <begin position="136"/>
        <end position="147"/>
    </location>
</feature>
<dbReference type="PANTHER" id="PTHR43096">
    <property type="entry name" value="DNAJ HOMOLOG 1, MITOCHONDRIAL-RELATED"/>
    <property type="match status" value="1"/>
</dbReference>
<keyword evidence="5" id="KW-1185">Reference proteome</keyword>
<dbReference type="PANTHER" id="PTHR43096:SF10">
    <property type="entry name" value="CHAPERONE PROTEIN DNAJ A6, CHLOROPLASTIC"/>
    <property type="match status" value="1"/>
</dbReference>
<organism evidence="4 5">
    <name type="scientific">Halobellus rubicundus</name>
    <dbReference type="NCBI Taxonomy" id="2996466"/>
    <lineage>
        <taxon>Archaea</taxon>
        <taxon>Methanobacteriati</taxon>
        <taxon>Methanobacteriota</taxon>
        <taxon>Stenosarchaea group</taxon>
        <taxon>Halobacteria</taxon>
        <taxon>Halobacteriales</taxon>
        <taxon>Haloferacaceae</taxon>
        <taxon>Halobellus</taxon>
    </lineage>
</organism>
<evidence type="ECO:0000256" key="2">
    <source>
        <dbReference type="SAM" id="Phobius"/>
    </source>
</evidence>
<dbReference type="EMBL" id="JBGNYA010000001">
    <property type="protein sequence ID" value="MFA1610356.1"/>
    <property type="molecule type" value="Genomic_DNA"/>
</dbReference>
<keyword evidence="2" id="KW-0472">Membrane</keyword>
<sequence>MEDFYDLLGVSENAPAEEIDRAWRDRVRTYHPDVNDDARANAQFKTLKAAHEVLSSEEKRAAYDRLGHETYVRERLGGLPTAGQPGPDAIDEDDEGDESDDATEGPKRESKRSTDATGNAGASGTRSGGARSDRTGSGGGSQTGHPGGTSRTSTASGQSQSAGGSGRSTTAGRTANRDSTARRGLTRLQYGWLGVLLAGTVYLAGLWQYLGANAAAVGSFREAVAADPIGALTATRLLAPGTFALRTISGAAAPGPELLFPVGAVALAVAFLAVVSSFGRGSAYLYLVGGLAPVAALAVGPVVALSDGVVLALVAAVPIGATLLFAVDVGRYAAR</sequence>
<proteinExistence type="predicted"/>
<dbReference type="CDD" id="cd06257">
    <property type="entry name" value="DnaJ"/>
    <property type="match status" value="1"/>
</dbReference>
<feature type="transmembrane region" description="Helical" evidence="2">
    <location>
        <begin position="283"/>
        <end position="303"/>
    </location>
</feature>
<feature type="region of interest" description="Disordered" evidence="1">
    <location>
        <begin position="75"/>
        <end position="180"/>
    </location>
</feature>
<dbReference type="InterPro" id="IPR001623">
    <property type="entry name" value="DnaJ_domain"/>
</dbReference>
<dbReference type="PROSITE" id="PS50076">
    <property type="entry name" value="DNAJ_2"/>
    <property type="match status" value="1"/>
</dbReference>
<accession>A0ABD5MA66</accession>
<gene>
    <name evidence="4" type="ORF">OS889_04980</name>
</gene>
<evidence type="ECO:0000259" key="3">
    <source>
        <dbReference type="PROSITE" id="PS50076"/>
    </source>
</evidence>
<feature type="compositionally biased region" description="Low complexity" evidence="1">
    <location>
        <begin position="116"/>
        <end position="130"/>
    </location>
</feature>
<keyword evidence="2" id="KW-1133">Transmembrane helix</keyword>
<dbReference type="Proteomes" id="UP001570511">
    <property type="component" value="Unassembled WGS sequence"/>
</dbReference>
<feature type="domain" description="J" evidence="3">
    <location>
        <begin position="3"/>
        <end position="67"/>
    </location>
</feature>
<protein>
    <submittedName>
        <fullName evidence="4">J domain-containing protein</fullName>
    </submittedName>
</protein>
<evidence type="ECO:0000313" key="5">
    <source>
        <dbReference type="Proteomes" id="UP001570511"/>
    </source>
</evidence>
<dbReference type="PRINTS" id="PR00625">
    <property type="entry name" value="JDOMAIN"/>
</dbReference>
<dbReference type="Pfam" id="PF00226">
    <property type="entry name" value="DnaJ"/>
    <property type="match status" value="1"/>
</dbReference>
<comment type="caution">
    <text evidence="4">The sequence shown here is derived from an EMBL/GenBank/DDBJ whole genome shotgun (WGS) entry which is preliminary data.</text>
</comment>
<reference evidence="4 5" key="1">
    <citation type="submission" date="2024-08" db="EMBL/GenBank/DDBJ databases">
        <title>Halobellus sp. MBLA0158 whole genome sequence.</title>
        <authorList>
            <person name="Hwang C.Y."/>
            <person name="Cho E.-S."/>
            <person name="Seo M.-J."/>
        </authorList>
    </citation>
    <scope>NUCLEOTIDE SEQUENCE [LARGE SCALE GENOMIC DNA]</scope>
    <source>
        <strain evidence="4 5">MBLA0158</strain>
    </source>
</reference>
<feature type="compositionally biased region" description="Basic and acidic residues" evidence="1">
    <location>
        <begin position="104"/>
        <end position="114"/>
    </location>
</feature>
<feature type="compositionally biased region" description="Low complexity" evidence="1">
    <location>
        <begin position="148"/>
        <end position="174"/>
    </location>
</feature>
<evidence type="ECO:0000313" key="4">
    <source>
        <dbReference type="EMBL" id="MFA1610356.1"/>
    </source>
</evidence>
<dbReference type="RefSeq" id="WP_372387837.1">
    <property type="nucleotide sequence ID" value="NZ_JBGNYA010000001.1"/>
</dbReference>
<feature type="transmembrane region" description="Helical" evidence="2">
    <location>
        <begin position="309"/>
        <end position="327"/>
    </location>
</feature>
<dbReference type="SUPFAM" id="SSF46565">
    <property type="entry name" value="Chaperone J-domain"/>
    <property type="match status" value="1"/>
</dbReference>
<feature type="compositionally biased region" description="Acidic residues" evidence="1">
    <location>
        <begin position="89"/>
        <end position="103"/>
    </location>
</feature>
<feature type="transmembrane region" description="Helical" evidence="2">
    <location>
        <begin position="190"/>
        <end position="210"/>
    </location>
</feature>
<dbReference type="Gene3D" id="1.10.287.110">
    <property type="entry name" value="DnaJ domain"/>
    <property type="match status" value="1"/>
</dbReference>
<dbReference type="InterPro" id="IPR036869">
    <property type="entry name" value="J_dom_sf"/>
</dbReference>
<dbReference type="SMART" id="SM00271">
    <property type="entry name" value="DnaJ"/>
    <property type="match status" value="1"/>
</dbReference>
<name>A0ABD5MA66_9EURY</name>
<evidence type="ECO:0000256" key="1">
    <source>
        <dbReference type="SAM" id="MobiDB-lite"/>
    </source>
</evidence>
<feature type="transmembrane region" description="Helical" evidence="2">
    <location>
        <begin position="258"/>
        <end position="276"/>
    </location>
</feature>
<keyword evidence="2" id="KW-0812">Transmembrane</keyword>
<dbReference type="AlphaFoldDB" id="A0ABD5MA66"/>